<feature type="transmembrane region" description="Helical" evidence="8">
    <location>
        <begin position="526"/>
        <end position="544"/>
    </location>
</feature>
<feature type="transmembrane region" description="Helical" evidence="8">
    <location>
        <begin position="603"/>
        <end position="623"/>
    </location>
</feature>
<sequence length="804" mass="84820">MADVSSHAAGPSAAGDARGAVPASATRATATAGDGAPEPSLLPGTPSGARDPRSGEVVPRSGEGGPAGADPRRPGARHVASRPSATDRLRDSVRDLRDRFVASDPGFTRLRQGVRAFVAVGTTLLVEWALAAAIGQPVLSFLLLGAVVAMLMSTGIREQHRTVVLRTGLASPVLAAGGVTVGVLSAERPLLGSAAFVVVSFGAVYVRRWGPRWFTLGFLFWQGFFFSLFLHPPTRQLPFLLLAVVASGLWVLLLLLTVLHEDPHNRLRRIVAALRARARSGIAAALDVLADPGDRGAPRAVRRALVQLSETALLFDGQLGDRRSLPSGVPPNRLRRWIVDLEIGMDEVCGATVTLAESRPDLPPLTREQVREVLHLLGWGDYAEADRAAERLAGSASVPGAARRLGAAAGLLLHTVHRWDTGDWAVPDEDRWDDEDQFEPVVTLIGGNLPGSAALAAQSVIRQDAGRFSPSRLLLTTRQAIQASVAAGLSILVGELISRQRYYWAVIAAFVGFAGTATSGETLTKGVGRITGTLAGLVAAVALANVTDRHTAAAVLLILLCIGLAFFSQPLSTTAMVFFITVMLGQLYTLLGTFSDALLLVRLFETAAGAAIGVVVALVVLPAHSGATLREARRTFLGTVADLLEACAEVLRGGRPERDPLTLALELDADGRQVIRIRRATTRGRLFGADRTALRHRMSVLASVGSSARTLAGAVSAERPDPVLEQVCTALAGQARRLSEVPSLSSGAPRRAAEDDATAQVREQLDAAPADPATRRAVRALRRLSDGLGLLDPGLPAARDGEQR</sequence>
<feature type="transmembrane region" description="Helical" evidence="8">
    <location>
        <begin position="163"/>
        <end position="184"/>
    </location>
</feature>
<feature type="transmembrane region" description="Helical" evidence="8">
    <location>
        <begin position="190"/>
        <end position="206"/>
    </location>
</feature>
<protein>
    <recommendedName>
        <fullName evidence="9">Integral membrane bound transporter domain-containing protein</fullName>
    </recommendedName>
</protein>
<evidence type="ECO:0000259" key="9">
    <source>
        <dbReference type="Pfam" id="PF13515"/>
    </source>
</evidence>
<keyword evidence="4 8" id="KW-1133">Transmembrane helix</keyword>
<keyword evidence="2" id="KW-1003">Cell membrane</keyword>
<feature type="domain" description="Integral membrane bound transporter" evidence="9">
    <location>
        <begin position="489"/>
        <end position="616"/>
    </location>
</feature>
<evidence type="ECO:0000256" key="7">
    <source>
        <dbReference type="SAM" id="MobiDB-lite"/>
    </source>
</evidence>
<feature type="transmembrane region" description="Helical" evidence="8">
    <location>
        <begin position="551"/>
        <end position="568"/>
    </location>
</feature>
<feature type="transmembrane region" description="Helical" evidence="8">
    <location>
        <begin position="237"/>
        <end position="259"/>
    </location>
</feature>
<feature type="region of interest" description="Disordered" evidence="7">
    <location>
        <begin position="740"/>
        <end position="774"/>
    </location>
</feature>
<feature type="transmembrane region" description="Helical" evidence="8">
    <location>
        <begin position="213"/>
        <end position="231"/>
    </location>
</feature>
<keyword evidence="3 8" id="KW-0812">Transmembrane</keyword>
<evidence type="ECO:0000313" key="11">
    <source>
        <dbReference type="Proteomes" id="UP000655208"/>
    </source>
</evidence>
<dbReference type="InterPro" id="IPR049453">
    <property type="entry name" value="Memb_transporter_dom"/>
</dbReference>
<evidence type="ECO:0000256" key="3">
    <source>
        <dbReference type="ARBA" id="ARBA00022692"/>
    </source>
</evidence>
<dbReference type="PANTHER" id="PTHR30509">
    <property type="entry name" value="P-HYDROXYBENZOIC ACID EFFLUX PUMP SUBUNIT-RELATED"/>
    <property type="match status" value="1"/>
</dbReference>
<evidence type="ECO:0000313" key="10">
    <source>
        <dbReference type="EMBL" id="GGM13253.1"/>
    </source>
</evidence>
<evidence type="ECO:0000256" key="6">
    <source>
        <dbReference type="ARBA" id="ARBA00043993"/>
    </source>
</evidence>
<dbReference type="AlphaFoldDB" id="A0A917WM03"/>
<comment type="similarity">
    <text evidence="6">Belongs to the YccS/YhfK family.</text>
</comment>
<proteinExistence type="inferred from homology"/>
<dbReference type="Proteomes" id="UP000655208">
    <property type="component" value="Unassembled WGS sequence"/>
</dbReference>
<feature type="transmembrane region" description="Helical" evidence="8">
    <location>
        <begin position="113"/>
        <end position="132"/>
    </location>
</feature>
<keyword evidence="5 8" id="KW-0472">Membrane</keyword>
<feature type="region of interest" description="Disordered" evidence="7">
    <location>
        <begin position="1"/>
        <end position="89"/>
    </location>
</feature>
<feature type="transmembrane region" description="Helical" evidence="8">
    <location>
        <begin position="502"/>
        <end position="520"/>
    </location>
</feature>
<dbReference type="RefSeq" id="WP_188944049.1">
    <property type="nucleotide sequence ID" value="NZ_BMNA01000011.1"/>
</dbReference>
<evidence type="ECO:0000256" key="4">
    <source>
        <dbReference type="ARBA" id="ARBA00022989"/>
    </source>
</evidence>
<feature type="transmembrane region" description="Helical" evidence="8">
    <location>
        <begin position="138"/>
        <end position="156"/>
    </location>
</feature>
<comment type="subcellular location">
    <subcellularLocation>
        <location evidence="1">Cell membrane</location>
        <topology evidence="1">Multi-pass membrane protein</topology>
    </subcellularLocation>
</comment>
<reference evidence="10" key="2">
    <citation type="submission" date="2020-09" db="EMBL/GenBank/DDBJ databases">
        <authorList>
            <person name="Sun Q."/>
            <person name="Zhou Y."/>
        </authorList>
    </citation>
    <scope>NUCLEOTIDE SEQUENCE</scope>
    <source>
        <strain evidence="10">CGMCC 4.7308</strain>
    </source>
</reference>
<dbReference type="Pfam" id="PF13515">
    <property type="entry name" value="FUSC_2"/>
    <property type="match status" value="1"/>
</dbReference>
<name>A0A917WM03_9ACTN</name>
<comment type="caution">
    <text evidence="10">The sequence shown here is derived from an EMBL/GenBank/DDBJ whole genome shotgun (WGS) entry which is preliminary data.</text>
</comment>
<dbReference type="EMBL" id="BMNA01000011">
    <property type="protein sequence ID" value="GGM13253.1"/>
    <property type="molecule type" value="Genomic_DNA"/>
</dbReference>
<dbReference type="GO" id="GO:0005886">
    <property type="term" value="C:plasma membrane"/>
    <property type="evidence" value="ECO:0007669"/>
    <property type="project" value="UniProtKB-SubCell"/>
</dbReference>
<organism evidence="10 11">
    <name type="scientific">Nakamurella endophytica</name>
    <dbReference type="NCBI Taxonomy" id="1748367"/>
    <lineage>
        <taxon>Bacteria</taxon>
        <taxon>Bacillati</taxon>
        <taxon>Actinomycetota</taxon>
        <taxon>Actinomycetes</taxon>
        <taxon>Nakamurellales</taxon>
        <taxon>Nakamurellaceae</taxon>
        <taxon>Nakamurella</taxon>
    </lineage>
</organism>
<dbReference type="PANTHER" id="PTHR30509:SF9">
    <property type="entry name" value="MULTIDRUG RESISTANCE PROTEIN MDTO"/>
    <property type="match status" value="1"/>
</dbReference>
<feature type="compositionally biased region" description="Low complexity" evidence="7">
    <location>
        <begin position="19"/>
        <end position="36"/>
    </location>
</feature>
<evidence type="ECO:0000256" key="2">
    <source>
        <dbReference type="ARBA" id="ARBA00022475"/>
    </source>
</evidence>
<evidence type="ECO:0000256" key="1">
    <source>
        <dbReference type="ARBA" id="ARBA00004651"/>
    </source>
</evidence>
<reference evidence="10" key="1">
    <citation type="journal article" date="2014" name="Int. J. Syst. Evol. Microbiol.">
        <title>Complete genome sequence of Corynebacterium casei LMG S-19264T (=DSM 44701T), isolated from a smear-ripened cheese.</title>
        <authorList>
            <consortium name="US DOE Joint Genome Institute (JGI-PGF)"/>
            <person name="Walter F."/>
            <person name="Albersmeier A."/>
            <person name="Kalinowski J."/>
            <person name="Ruckert C."/>
        </authorList>
    </citation>
    <scope>NUCLEOTIDE SEQUENCE</scope>
    <source>
        <strain evidence="10">CGMCC 4.7308</strain>
    </source>
</reference>
<gene>
    <name evidence="10" type="ORF">GCM10011594_36470</name>
</gene>
<keyword evidence="11" id="KW-1185">Reference proteome</keyword>
<evidence type="ECO:0000256" key="5">
    <source>
        <dbReference type="ARBA" id="ARBA00023136"/>
    </source>
</evidence>
<evidence type="ECO:0000256" key="8">
    <source>
        <dbReference type="SAM" id="Phobius"/>
    </source>
</evidence>
<accession>A0A917WM03</accession>